<keyword evidence="9" id="KW-1185">Reference proteome</keyword>
<dbReference type="SUPFAM" id="SSF56204">
    <property type="entry name" value="Hect, E3 ligase catalytic domain"/>
    <property type="match status" value="1"/>
</dbReference>
<keyword evidence="3" id="KW-0808">Transferase</keyword>
<comment type="caution">
    <text evidence="8">The sequence shown here is derived from an EMBL/GenBank/DDBJ whole genome shotgun (WGS) entry which is preliminary data.</text>
</comment>
<sequence>MFSGDSTDKGAAKRAAAKKARERAAADRAKKAAYVAAEEQKRLASQTIASQTILPSLVPSPLPSPAPAPPAARPPSPSPPSAAKPPASSKAASSKEELLRSVAAQRLERERARRVSSAALRIQAQSRRLAGAARSRAAVRRGYDGRVATLAKLAASLPDPQGYAPPPATASSLVSSFLFFALPAPPPSGPPPSLSADDCKRLGLLCRFALCPGLGSAELHPLLPWLGSVRGRRRLSRLLDACKLSLPLSPSRSFPASAALSLLSLLLSEIPIGALTARASVFWLSAGRATAAIVIPEPATAQAKGALVPPFAQKLCGAFLPPAGGARELLAFKSGEDREREAAAGRTATAADAAEADAAPERKKSWFEKTSSSSWARKLKAAFAAPAKPGPGRPGQQRLVNTSAASRDIARGERPAPPPPPERAGRPEAAGSLEGARAFAPFAAIAIARWGGGGSYNVAAKRRLPEDRAVSSAEPAAQTFVNALCFSTPALEALWAFLISPSAEADLGYALSSSHATPLSATSLSPAATPRLDSAHQTLAAVMVFASLLSATLMLTDDAEIHDKGAPLPKHQLRRAILLFKRVLFKAVKVDVRGRSDEKDTPFGVALVAACARAMRELYDRSSRRPLCSSSLWLVDDHESIERDIENGRTKSHFIAIIASPFFRVMPFSVSLKARLKLFEQLVTKERREIQGVNEEGTLRPGLQVRIQRGRVLEDGLVHMNKLGSRMKERLMVQYINEGGTVESGIDVGGLFKDFWGDLSGLAFSAGYALFVDTDHGMYPSPMSFAAHGADHVVLFEFLGRILGKALFEGITIQPVFTHFFLAFIRGDYNYNNMLSDLSTKDPELYKNLMFLKGYEGDAEDLCLTMSVTENDFGEGKEIELVPNGANVDVTNANKLRYIHLVAKYHMSDRIKTQSEAFSRGLWEVIPKIYLKLFNEKELQILISGVGGGAIDVDDMRRNCQYGGGYTGLDRCVGRFWEVVKSLSPAERKLLLKFVTSCERPPPLGFSSMQPPFTITRVGISNDNEKLPMASTCFNVLKLPNYSSTSVMKKKLLLAISSGSGFELS</sequence>
<dbReference type="Gene3D" id="3.90.1750.10">
    <property type="entry name" value="Hect, E3 ligase catalytic domains"/>
    <property type="match status" value="1"/>
</dbReference>
<protein>
    <recommendedName>
        <fullName evidence="2">HECT-type E3 ubiquitin transferase</fullName>
        <ecNumber evidence="2">2.3.2.26</ecNumber>
    </recommendedName>
</protein>
<feature type="compositionally biased region" description="Polar residues" evidence="6">
    <location>
        <begin position="43"/>
        <end position="53"/>
    </location>
</feature>
<comment type="catalytic activity">
    <reaction evidence="1">
        <text>S-ubiquitinyl-[E2 ubiquitin-conjugating enzyme]-L-cysteine + [acceptor protein]-L-lysine = [E2 ubiquitin-conjugating enzyme]-L-cysteine + N(6)-ubiquitinyl-[acceptor protein]-L-lysine.</text>
        <dbReference type="EC" id="2.3.2.26"/>
    </reaction>
</comment>
<dbReference type="EMBL" id="BRYB01001881">
    <property type="protein sequence ID" value="GMI35550.1"/>
    <property type="molecule type" value="Genomic_DNA"/>
</dbReference>
<dbReference type="PANTHER" id="PTHR45700">
    <property type="entry name" value="UBIQUITIN-PROTEIN LIGASE E3C"/>
    <property type="match status" value="1"/>
</dbReference>
<name>A0ABQ6MZ32_9STRA</name>
<evidence type="ECO:0000256" key="5">
    <source>
        <dbReference type="PROSITE-ProRule" id="PRU00104"/>
    </source>
</evidence>
<dbReference type="PROSITE" id="PS50237">
    <property type="entry name" value="HECT"/>
    <property type="match status" value="1"/>
</dbReference>
<organism evidence="8 9">
    <name type="scientific">Tetraparma gracilis</name>
    <dbReference type="NCBI Taxonomy" id="2962635"/>
    <lineage>
        <taxon>Eukaryota</taxon>
        <taxon>Sar</taxon>
        <taxon>Stramenopiles</taxon>
        <taxon>Ochrophyta</taxon>
        <taxon>Bolidophyceae</taxon>
        <taxon>Parmales</taxon>
        <taxon>Triparmaceae</taxon>
        <taxon>Tetraparma</taxon>
    </lineage>
</organism>
<dbReference type="Proteomes" id="UP001165060">
    <property type="component" value="Unassembled WGS sequence"/>
</dbReference>
<dbReference type="EC" id="2.3.2.26" evidence="2"/>
<feature type="region of interest" description="Disordered" evidence="6">
    <location>
        <begin position="384"/>
        <end position="430"/>
    </location>
</feature>
<evidence type="ECO:0000256" key="4">
    <source>
        <dbReference type="ARBA" id="ARBA00022786"/>
    </source>
</evidence>
<feature type="active site" description="Glycyl thioester intermediate" evidence="5">
    <location>
        <position position="1033"/>
    </location>
</feature>
<gene>
    <name evidence="8" type="ORF">TeGR_g13586</name>
</gene>
<evidence type="ECO:0000256" key="3">
    <source>
        <dbReference type="ARBA" id="ARBA00022679"/>
    </source>
</evidence>
<dbReference type="InterPro" id="IPR044611">
    <property type="entry name" value="E3A/B/C-like"/>
</dbReference>
<proteinExistence type="predicted"/>
<keyword evidence="4 5" id="KW-0833">Ubl conjugation pathway</keyword>
<feature type="compositionally biased region" description="Pro residues" evidence="6">
    <location>
        <begin position="58"/>
        <end position="83"/>
    </location>
</feature>
<accession>A0ABQ6MZ32</accession>
<dbReference type="Gene3D" id="3.30.2410.10">
    <property type="entry name" value="Hect, E3 ligase catalytic domain"/>
    <property type="match status" value="1"/>
</dbReference>
<evidence type="ECO:0000259" key="7">
    <source>
        <dbReference type="PROSITE" id="PS50237"/>
    </source>
</evidence>
<feature type="compositionally biased region" description="Low complexity" evidence="6">
    <location>
        <begin position="344"/>
        <end position="357"/>
    </location>
</feature>
<evidence type="ECO:0000313" key="9">
    <source>
        <dbReference type="Proteomes" id="UP001165060"/>
    </source>
</evidence>
<dbReference type="Pfam" id="PF00632">
    <property type="entry name" value="HECT"/>
    <property type="match status" value="1"/>
</dbReference>
<dbReference type="CDD" id="cd00078">
    <property type="entry name" value="HECTc"/>
    <property type="match status" value="1"/>
</dbReference>
<dbReference type="Gene3D" id="3.30.2160.10">
    <property type="entry name" value="Hect, E3 ligase catalytic domain"/>
    <property type="match status" value="1"/>
</dbReference>
<evidence type="ECO:0000256" key="2">
    <source>
        <dbReference type="ARBA" id="ARBA00012485"/>
    </source>
</evidence>
<evidence type="ECO:0000256" key="6">
    <source>
        <dbReference type="SAM" id="MobiDB-lite"/>
    </source>
</evidence>
<feature type="compositionally biased region" description="Basic and acidic residues" evidence="6">
    <location>
        <begin position="1"/>
        <end position="11"/>
    </location>
</feature>
<feature type="region of interest" description="Disordered" evidence="6">
    <location>
        <begin position="1"/>
        <end position="98"/>
    </location>
</feature>
<dbReference type="PANTHER" id="PTHR45700:SF2">
    <property type="entry name" value="UBIQUITIN-PROTEIN LIGASE E3C"/>
    <property type="match status" value="1"/>
</dbReference>
<evidence type="ECO:0000313" key="8">
    <source>
        <dbReference type="EMBL" id="GMI35550.1"/>
    </source>
</evidence>
<feature type="domain" description="HECT" evidence="7">
    <location>
        <begin position="727"/>
        <end position="1065"/>
    </location>
</feature>
<dbReference type="SMART" id="SM00119">
    <property type="entry name" value="HECTc"/>
    <property type="match status" value="1"/>
</dbReference>
<evidence type="ECO:0000256" key="1">
    <source>
        <dbReference type="ARBA" id="ARBA00000885"/>
    </source>
</evidence>
<reference evidence="8 9" key="1">
    <citation type="journal article" date="2023" name="Commun. Biol.">
        <title>Genome analysis of Parmales, the sister group of diatoms, reveals the evolutionary specialization of diatoms from phago-mixotrophs to photoautotrophs.</title>
        <authorList>
            <person name="Ban H."/>
            <person name="Sato S."/>
            <person name="Yoshikawa S."/>
            <person name="Yamada K."/>
            <person name="Nakamura Y."/>
            <person name="Ichinomiya M."/>
            <person name="Sato N."/>
            <person name="Blanc-Mathieu R."/>
            <person name="Endo H."/>
            <person name="Kuwata A."/>
            <person name="Ogata H."/>
        </authorList>
    </citation>
    <scope>NUCLEOTIDE SEQUENCE [LARGE SCALE GENOMIC DNA]</scope>
</reference>
<dbReference type="InterPro" id="IPR000569">
    <property type="entry name" value="HECT_dom"/>
</dbReference>
<feature type="region of interest" description="Disordered" evidence="6">
    <location>
        <begin position="337"/>
        <end position="370"/>
    </location>
</feature>
<dbReference type="InterPro" id="IPR035983">
    <property type="entry name" value="Hect_E3_ubiquitin_ligase"/>
</dbReference>